<evidence type="ECO:0000256" key="1">
    <source>
        <dbReference type="SAM" id="Coils"/>
    </source>
</evidence>
<feature type="coiled-coil region" evidence="1">
    <location>
        <begin position="24"/>
        <end position="58"/>
    </location>
</feature>
<organism evidence="3 4">
    <name type="scientific">Mytilus galloprovincialis</name>
    <name type="common">Mediterranean mussel</name>
    <dbReference type="NCBI Taxonomy" id="29158"/>
    <lineage>
        <taxon>Eukaryota</taxon>
        <taxon>Metazoa</taxon>
        <taxon>Spiralia</taxon>
        <taxon>Lophotrochozoa</taxon>
        <taxon>Mollusca</taxon>
        <taxon>Bivalvia</taxon>
        <taxon>Autobranchia</taxon>
        <taxon>Pteriomorphia</taxon>
        <taxon>Mytilida</taxon>
        <taxon>Mytiloidea</taxon>
        <taxon>Mytilidae</taxon>
        <taxon>Mytilinae</taxon>
        <taxon>Mytilus</taxon>
    </lineage>
</organism>
<evidence type="ECO:0000259" key="2">
    <source>
        <dbReference type="SMART" id="SM00110"/>
    </source>
</evidence>
<evidence type="ECO:0000313" key="4">
    <source>
        <dbReference type="Proteomes" id="UP000596742"/>
    </source>
</evidence>
<keyword evidence="4" id="KW-1185">Reference proteome</keyword>
<dbReference type="EMBL" id="UYJE01001013">
    <property type="protein sequence ID" value="VDH98356.1"/>
    <property type="molecule type" value="Genomic_DNA"/>
</dbReference>
<accession>A0A8B6C1N0</accession>
<dbReference type="SMART" id="SM00110">
    <property type="entry name" value="C1Q"/>
    <property type="match status" value="1"/>
</dbReference>
<gene>
    <name evidence="3" type="ORF">MGAL_10B048563</name>
</gene>
<dbReference type="AlphaFoldDB" id="A0A8B6C1N0"/>
<sequence length="227" mass="26077">MSTSHFQYLLLDEVEQKLIKCENQSVHKQAYESLEKQVVDLERKYADLERKYNQLQSVNNDFNLIKNQLMSVQNKTREISNEVSIMKHLENIKQSQEIQTFCHDRSSILDGPLTNTIMKFGDVKLSVGITNLSAYKTTGKFTCEHEGLYILSASVMSYTDNARYFIYLNGNTISETYISQNRNNEVYTGAATVTLEINPNDKVWLYADGSWYLSGGLLSRLTIIKIK</sequence>
<protein>
    <recommendedName>
        <fullName evidence="2">C1q domain-containing protein</fullName>
    </recommendedName>
</protein>
<dbReference type="Pfam" id="PF00386">
    <property type="entry name" value="C1q"/>
    <property type="match status" value="1"/>
</dbReference>
<dbReference type="Proteomes" id="UP000596742">
    <property type="component" value="Unassembled WGS sequence"/>
</dbReference>
<keyword evidence="1" id="KW-0175">Coiled coil</keyword>
<dbReference type="Gene3D" id="2.60.120.40">
    <property type="match status" value="1"/>
</dbReference>
<dbReference type="InterPro" id="IPR008983">
    <property type="entry name" value="Tumour_necrosis_fac-like_dom"/>
</dbReference>
<dbReference type="InterPro" id="IPR001073">
    <property type="entry name" value="C1q_dom"/>
</dbReference>
<proteinExistence type="predicted"/>
<dbReference type="SUPFAM" id="SSF49842">
    <property type="entry name" value="TNF-like"/>
    <property type="match status" value="1"/>
</dbReference>
<reference evidence="3" key="1">
    <citation type="submission" date="2018-11" db="EMBL/GenBank/DDBJ databases">
        <authorList>
            <person name="Alioto T."/>
            <person name="Alioto T."/>
        </authorList>
    </citation>
    <scope>NUCLEOTIDE SEQUENCE</scope>
</reference>
<feature type="domain" description="C1q" evidence="2">
    <location>
        <begin position="91"/>
        <end position="221"/>
    </location>
</feature>
<comment type="caution">
    <text evidence="3">The sequence shown here is derived from an EMBL/GenBank/DDBJ whole genome shotgun (WGS) entry which is preliminary data.</text>
</comment>
<name>A0A8B6C1N0_MYTGA</name>
<evidence type="ECO:0000313" key="3">
    <source>
        <dbReference type="EMBL" id="VDH98356.1"/>
    </source>
</evidence>